<dbReference type="InterPro" id="IPR044641">
    <property type="entry name" value="Lsm7/SmG-like"/>
</dbReference>
<dbReference type="GO" id="GO:0000398">
    <property type="term" value="P:mRNA splicing, via spliceosome"/>
    <property type="evidence" value="ECO:0007669"/>
    <property type="project" value="InterPro"/>
</dbReference>
<dbReference type="PANTHER" id="PTHR10553">
    <property type="entry name" value="SMALL NUCLEAR RIBONUCLEOPROTEIN"/>
    <property type="match status" value="1"/>
</dbReference>
<dbReference type="GO" id="GO:0005688">
    <property type="term" value="C:U6 snRNP"/>
    <property type="evidence" value="ECO:0007669"/>
    <property type="project" value="TreeGrafter"/>
</dbReference>
<keyword evidence="5" id="KW-0694">RNA-binding</keyword>
<name>A0A448YKL6_BRENA</name>
<keyword evidence="12" id="KW-1185">Reference proteome</keyword>
<comment type="similarity">
    <text evidence="2">Belongs to the snRNP Sm proteins family.</text>
</comment>
<feature type="compositionally biased region" description="Low complexity" evidence="9">
    <location>
        <begin position="1"/>
        <end position="29"/>
    </location>
</feature>
<sequence>MERQTQQQDRSSSGRQQGNNNNNNNNNNGGRRRRDRFEGPKRDAILKLENYLNTDIIVTLSGGREVVGKLTGYDQLMNIVLEDTVERLRDVKDRTRLTDNRRNLGRVIIRGPLLLTISPKDGFEVISNPFTTEESEETAI</sequence>
<evidence type="ECO:0000256" key="7">
    <source>
        <dbReference type="ARBA" id="ARBA00023242"/>
    </source>
</evidence>
<proteinExistence type="inferred from homology"/>
<organism evidence="11 12">
    <name type="scientific">Brettanomyces naardenensis</name>
    <name type="common">Yeast</name>
    <dbReference type="NCBI Taxonomy" id="13370"/>
    <lineage>
        <taxon>Eukaryota</taxon>
        <taxon>Fungi</taxon>
        <taxon>Dikarya</taxon>
        <taxon>Ascomycota</taxon>
        <taxon>Saccharomycotina</taxon>
        <taxon>Pichiomycetes</taxon>
        <taxon>Pichiales</taxon>
        <taxon>Pichiaceae</taxon>
        <taxon>Brettanomyces</taxon>
    </lineage>
</organism>
<dbReference type="PANTHER" id="PTHR10553:SF5">
    <property type="entry name" value="U6 SNRNA-ASSOCIATED SM-LIKE PROTEIN LSM7"/>
    <property type="match status" value="1"/>
</dbReference>
<comment type="subcellular location">
    <subcellularLocation>
        <location evidence="1">Nucleus</location>
    </subcellularLocation>
</comment>
<evidence type="ECO:0000256" key="1">
    <source>
        <dbReference type="ARBA" id="ARBA00004123"/>
    </source>
</evidence>
<dbReference type="PROSITE" id="PS52002">
    <property type="entry name" value="SM"/>
    <property type="match status" value="1"/>
</dbReference>
<dbReference type="GO" id="GO:0000956">
    <property type="term" value="P:nuclear-transcribed mRNA catabolic process"/>
    <property type="evidence" value="ECO:0007669"/>
    <property type="project" value="InterPro"/>
</dbReference>
<dbReference type="InterPro" id="IPR010920">
    <property type="entry name" value="LSM_dom_sf"/>
</dbReference>
<keyword evidence="7" id="KW-0539">Nucleus</keyword>
<dbReference type="AlphaFoldDB" id="A0A448YKL6"/>
<protein>
    <submittedName>
        <fullName evidence="11">DEKNAAC102262</fullName>
    </submittedName>
</protein>
<accession>A0A448YKL6</accession>
<keyword evidence="4" id="KW-0747">Spliceosome</keyword>
<evidence type="ECO:0000256" key="4">
    <source>
        <dbReference type="ARBA" id="ARBA00022728"/>
    </source>
</evidence>
<dbReference type="GO" id="GO:0097526">
    <property type="term" value="C:spliceosomal tri-snRNP complex"/>
    <property type="evidence" value="ECO:0007669"/>
    <property type="project" value="TreeGrafter"/>
</dbReference>
<dbReference type="EMBL" id="CAACVR010000012">
    <property type="protein sequence ID" value="VEU21441.1"/>
    <property type="molecule type" value="Genomic_DNA"/>
</dbReference>
<dbReference type="CDD" id="cd01729">
    <property type="entry name" value="LSm7"/>
    <property type="match status" value="1"/>
</dbReference>
<evidence type="ECO:0000256" key="8">
    <source>
        <dbReference type="ARBA" id="ARBA00023274"/>
    </source>
</evidence>
<evidence type="ECO:0000256" key="5">
    <source>
        <dbReference type="ARBA" id="ARBA00022884"/>
    </source>
</evidence>
<evidence type="ECO:0000313" key="12">
    <source>
        <dbReference type="Proteomes" id="UP000290900"/>
    </source>
</evidence>
<dbReference type="InterPro" id="IPR017132">
    <property type="entry name" value="Lsm7"/>
</dbReference>
<feature type="domain" description="Sm" evidence="10">
    <location>
        <begin position="43"/>
        <end position="123"/>
    </location>
</feature>
<evidence type="ECO:0000256" key="3">
    <source>
        <dbReference type="ARBA" id="ARBA00022664"/>
    </source>
</evidence>
<dbReference type="SMART" id="SM00651">
    <property type="entry name" value="Sm"/>
    <property type="match status" value="1"/>
</dbReference>
<evidence type="ECO:0000256" key="2">
    <source>
        <dbReference type="ARBA" id="ARBA00006850"/>
    </source>
</evidence>
<evidence type="ECO:0000313" key="11">
    <source>
        <dbReference type="EMBL" id="VEU21441.1"/>
    </source>
</evidence>
<dbReference type="Gene3D" id="2.30.30.100">
    <property type="match status" value="1"/>
</dbReference>
<dbReference type="InterPro" id="IPR001163">
    <property type="entry name" value="Sm_dom_euk/arc"/>
</dbReference>
<evidence type="ECO:0000256" key="9">
    <source>
        <dbReference type="SAM" id="MobiDB-lite"/>
    </source>
</evidence>
<dbReference type="GO" id="GO:0071004">
    <property type="term" value="C:U2-type prespliceosome"/>
    <property type="evidence" value="ECO:0007669"/>
    <property type="project" value="TreeGrafter"/>
</dbReference>
<dbReference type="STRING" id="13370.A0A448YKL6"/>
<keyword evidence="6" id="KW-0508">mRNA splicing</keyword>
<evidence type="ECO:0000259" key="10">
    <source>
        <dbReference type="PROSITE" id="PS52002"/>
    </source>
</evidence>
<dbReference type="InterPro" id="IPR047575">
    <property type="entry name" value="Sm"/>
</dbReference>
<dbReference type="Proteomes" id="UP000290900">
    <property type="component" value="Unassembled WGS sequence"/>
</dbReference>
<reference evidence="11 12" key="1">
    <citation type="submission" date="2018-12" db="EMBL/GenBank/DDBJ databases">
        <authorList>
            <person name="Tiukova I."/>
            <person name="Dainat J."/>
        </authorList>
    </citation>
    <scope>NUCLEOTIDE SEQUENCE [LARGE SCALE GENOMIC DNA]</scope>
</reference>
<gene>
    <name evidence="11" type="ORF">BRENAR_LOCUS2174</name>
</gene>
<dbReference type="FunCoup" id="A0A448YKL6">
    <property type="interactions" value="792"/>
</dbReference>
<dbReference type="InParanoid" id="A0A448YKL6"/>
<keyword evidence="3" id="KW-0507">mRNA processing</keyword>
<keyword evidence="8" id="KW-0687">Ribonucleoprotein</keyword>
<feature type="region of interest" description="Disordered" evidence="9">
    <location>
        <begin position="1"/>
        <end position="40"/>
    </location>
</feature>
<dbReference type="GO" id="GO:0071013">
    <property type="term" value="C:catalytic step 2 spliceosome"/>
    <property type="evidence" value="ECO:0007669"/>
    <property type="project" value="TreeGrafter"/>
</dbReference>
<evidence type="ECO:0000256" key="6">
    <source>
        <dbReference type="ARBA" id="ARBA00023187"/>
    </source>
</evidence>
<dbReference type="OrthoDB" id="274944at2759"/>
<dbReference type="GO" id="GO:0003723">
    <property type="term" value="F:RNA binding"/>
    <property type="evidence" value="ECO:0007669"/>
    <property type="project" value="UniProtKB-KW"/>
</dbReference>
<dbReference type="SUPFAM" id="SSF50182">
    <property type="entry name" value="Sm-like ribonucleoproteins"/>
    <property type="match status" value="1"/>
</dbReference>
<dbReference type="Pfam" id="PF01423">
    <property type="entry name" value="LSM"/>
    <property type="match status" value="1"/>
</dbReference>
<dbReference type="GO" id="GO:1990726">
    <property type="term" value="C:Lsm1-7-Pat1 complex"/>
    <property type="evidence" value="ECO:0007669"/>
    <property type="project" value="TreeGrafter"/>
</dbReference>